<reference evidence="2" key="1">
    <citation type="journal article" date="2023" name="Front. Plant Sci.">
        <title>Chromosomal-level genome assembly of Melastoma candidum provides insights into trichome evolution.</title>
        <authorList>
            <person name="Zhong Y."/>
            <person name="Wu W."/>
            <person name="Sun C."/>
            <person name="Zou P."/>
            <person name="Liu Y."/>
            <person name="Dai S."/>
            <person name="Zhou R."/>
        </authorList>
    </citation>
    <scope>NUCLEOTIDE SEQUENCE [LARGE SCALE GENOMIC DNA]</scope>
</reference>
<evidence type="ECO:0000313" key="2">
    <source>
        <dbReference type="Proteomes" id="UP001057402"/>
    </source>
</evidence>
<keyword evidence="2" id="KW-1185">Reference proteome</keyword>
<organism evidence="1 2">
    <name type="scientific">Melastoma candidum</name>
    <dbReference type="NCBI Taxonomy" id="119954"/>
    <lineage>
        <taxon>Eukaryota</taxon>
        <taxon>Viridiplantae</taxon>
        <taxon>Streptophyta</taxon>
        <taxon>Embryophyta</taxon>
        <taxon>Tracheophyta</taxon>
        <taxon>Spermatophyta</taxon>
        <taxon>Magnoliopsida</taxon>
        <taxon>eudicotyledons</taxon>
        <taxon>Gunneridae</taxon>
        <taxon>Pentapetalae</taxon>
        <taxon>rosids</taxon>
        <taxon>malvids</taxon>
        <taxon>Myrtales</taxon>
        <taxon>Melastomataceae</taxon>
        <taxon>Melastomatoideae</taxon>
        <taxon>Melastomateae</taxon>
        <taxon>Melastoma</taxon>
    </lineage>
</organism>
<proteinExistence type="predicted"/>
<comment type="caution">
    <text evidence="1">The sequence shown here is derived from an EMBL/GenBank/DDBJ whole genome shotgun (WGS) entry which is preliminary data.</text>
</comment>
<protein>
    <submittedName>
        <fullName evidence="1">Uncharacterized protein</fullName>
    </submittedName>
</protein>
<sequence length="153" mass="16279">MEISCCDGTKPWFTGTKGINSSVDVNPWGNVVKGYNRDLLYLSATLQSPTLELQAVGILAISDPVLSSPVIMAYSSDFAEGTDVLRFLKLGNDGNMKIYVPSEAVERPSRDGRLCKISAKSLAIVGIWGSAFTANLGNRTILAASAHPGTLSQ</sequence>
<dbReference type="EMBL" id="CM042880">
    <property type="protein sequence ID" value="KAI4387931.1"/>
    <property type="molecule type" value="Genomic_DNA"/>
</dbReference>
<accession>A0ACB9S924</accession>
<name>A0ACB9S924_9MYRT</name>
<dbReference type="Proteomes" id="UP001057402">
    <property type="component" value="Chromosome 1"/>
</dbReference>
<gene>
    <name evidence="1" type="ORF">MLD38_000314</name>
</gene>
<evidence type="ECO:0000313" key="1">
    <source>
        <dbReference type="EMBL" id="KAI4387931.1"/>
    </source>
</evidence>